<dbReference type="PANTHER" id="PTHR13903:SF8">
    <property type="entry name" value="PIRIN"/>
    <property type="match status" value="1"/>
</dbReference>
<dbReference type="InterPro" id="IPR011051">
    <property type="entry name" value="RmlC_Cupin_sf"/>
</dbReference>
<dbReference type="EMBL" id="NPBY01000045">
    <property type="protein sequence ID" value="PAD75491.1"/>
    <property type="molecule type" value="Genomic_DNA"/>
</dbReference>
<accession>A0A268EQX1</accession>
<reference evidence="4 7" key="2">
    <citation type="submission" date="2019-11" db="EMBL/GenBank/DDBJ databases">
        <title>Draft genome sequences of five Paenibacillus species of dairy origin.</title>
        <authorList>
            <person name="Olajide A.M."/>
            <person name="Chen S."/>
            <person name="Lapointe G."/>
        </authorList>
    </citation>
    <scope>NUCLEOTIDE SEQUENCE [LARGE SCALE GENOMIC DNA]</scope>
    <source>
        <strain evidence="4 7">3CS1</strain>
    </source>
</reference>
<dbReference type="Pfam" id="PF02678">
    <property type="entry name" value="Pirin"/>
    <property type="match status" value="1"/>
</dbReference>
<evidence type="ECO:0000256" key="2">
    <source>
        <dbReference type="RuleBase" id="RU003457"/>
    </source>
</evidence>
<sequence>MRGEVYTPDKQGRSVMDDGRIIELRPIALSGEGGAVTRVGPLFYWSWLGVPLEGHAPMHRHQGFEVVTYMIQGKTVHQDEYSGHKEAVAGDLLLMRSGSGIQHEEWYTGPDAEGFQIWLEPHLRNALKQNPACRQYISDQLPVLPFDGGSRKIIIGDGSPVDVSVDVHMIDLQVLAGHKAAYELKPGRMLAALAVRGGGVWYRDSENDGSMLPFLHRDFMVIEHGSEGPEGWSLLASDDIRMILIDVPRDPGYPLYAKRP</sequence>
<dbReference type="AlphaFoldDB" id="A0A268EQX1"/>
<dbReference type="EMBL" id="WOAA01000002">
    <property type="protein sequence ID" value="MUG65486.1"/>
    <property type="molecule type" value="Genomic_DNA"/>
</dbReference>
<protein>
    <submittedName>
        <fullName evidence="5">Pirin</fullName>
    </submittedName>
</protein>
<proteinExistence type="inferred from homology"/>
<comment type="caution">
    <text evidence="5">The sequence shown here is derived from an EMBL/GenBank/DDBJ whole genome shotgun (WGS) entry which is preliminary data.</text>
</comment>
<evidence type="ECO:0000313" key="5">
    <source>
        <dbReference type="EMBL" id="PAD75491.1"/>
    </source>
</evidence>
<dbReference type="RefSeq" id="WP_095265981.1">
    <property type="nucleotide sequence ID" value="NZ_NPBY01000045.1"/>
</dbReference>
<evidence type="ECO:0000313" key="6">
    <source>
        <dbReference type="Proteomes" id="UP000215596"/>
    </source>
</evidence>
<dbReference type="Proteomes" id="UP000215596">
    <property type="component" value="Unassembled WGS sequence"/>
</dbReference>
<gene>
    <name evidence="5" type="ORF">CHH67_14875</name>
    <name evidence="4" type="ORF">GNP94_05625</name>
</gene>
<keyword evidence="7" id="KW-1185">Reference proteome</keyword>
<evidence type="ECO:0000313" key="7">
    <source>
        <dbReference type="Proteomes" id="UP000435177"/>
    </source>
</evidence>
<reference evidence="5 6" key="1">
    <citation type="submission" date="2017-07" db="EMBL/GenBank/DDBJ databases">
        <title>Isolation and whole genome analysis of endospore-forming bacteria from heroin.</title>
        <authorList>
            <person name="Kalinowski J."/>
            <person name="Ahrens B."/>
            <person name="Al-Dilaimi A."/>
            <person name="Winkler A."/>
            <person name="Wibberg D."/>
            <person name="Schleenbecker U."/>
            <person name="Ruckert C."/>
            <person name="Wolfel R."/>
            <person name="Grass G."/>
        </authorList>
    </citation>
    <scope>NUCLEOTIDE SEQUENCE [LARGE SCALE GENOMIC DNA]</scope>
    <source>
        <strain evidence="5 6">7537-G1</strain>
    </source>
</reference>
<name>A0A268EQX1_9BACL</name>
<dbReference type="InterPro" id="IPR012093">
    <property type="entry name" value="Pirin"/>
</dbReference>
<dbReference type="Proteomes" id="UP000435177">
    <property type="component" value="Unassembled WGS sequence"/>
</dbReference>
<feature type="domain" description="Pirin N-terminal" evidence="3">
    <location>
        <begin position="56"/>
        <end position="119"/>
    </location>
</feature>
<dbReference type="SUPFAM" id="SSF51182">
    <property type="entry name" value="RmlC-like cupins"/>
    <property type="match status" value="1"/>
</dbReference>
<evidence type="ECO:0000313" key="4">
    <source>
        <dbReference type="EMBL" id="MUG65486.1"/>
    </source>
</evidence>
<evidence type="ECO:0000256" key="1">
    <source>
        <dbReference type="ARBA" id="ARBA00008416"/>
    </source>
</evidence>
<evidence type="ECO:0000259" key="3">
    <source>
        <dbReference type="Pfam" id="PF02678"/>
    </source>
</evidence>
<dbReference type="PANTHER" id="PTHR13903">
    <property type="entry name" value="PIRIN-RELATED"/>
    <property type="match status" value="1"/>
</dbReference>
<dbReference type="OrthoDB" id="321327at2"/>
<dbReference type="Gene3D" id="2.60.120.10">
    <property type="entry name" value="Jelly Rolls"/>
    <property type="match status" value="1"/>
</dbReference>
<organism evidence="5 6">
    <name type="scientific">Paenibacillus campinasensis</name>
    <dbReference type="NCBI Taxonomy" id="66347"/>
    <lineage>
        <taxon>Bacteria</taxon>
        <taxon>Bacillati</taxon>
        <taxon>Bacillota</taxon>
        <taxon>Bacilli</taxon>
        <taxon>Bacillales</taxon>
        <taxon>Paenibacillaceae</taxon>
        <taxon>Paenibacillus</taxon>
    </lineage>
</organism>
<dbReference type="InterPro" id="IPR003829">
    <property type="entry name" value="Pirin_N_dom"/>
</dbReference>
<comment type="similarity">
    <text evidence="1 2">Belongs to the pirin family.</text>
</comment>
<dbReference type="InterPro" id="IPR014710">
    <property type="entry name" value="RmlC-like_jellyroll"/>
</dbReference>